<evidence type="ECO:0000313" key="2">
    <source>
        <dbReference type="WBParaSite" id="SSTP_0000971200.1"/>
    </source>
</evidence>
<protein>
    <submittedName>
        <fullName evidence="2 3">BESS domain-containing protein</fullName>
    </submittedName>
</protein>
<proteinExistence type="predicted"/>
<sequence length="135" mass="15455">MEGTTCDNNCGIPNIFIGTSTTTNDVLFEAPTISHSLRQVSSTSSEEEYNIKECKSRKHSNMMDFSQMIRAEIFKAVNSNCEDENIVDRRLQDPMMRTRKVNLVAQLQHYFKDDTIYMNDHSEDTPNTVGILLKL</sequence>
<dbReference type="WBParaSite" id="TCONS_00007568.p1">
    <property type="protein sequence ID" value="TCONS_00007568.p1"/>
    <property type="gene ID" value="XLOC_005596"/>
</dbReference>
<evidence type="ECO:0000313" key="1">
    <source>
        <dbReference type="Proteomes" id="UP000035681"/>
    </source>
</evidence>
<dbReference type="WBParaSite" id="SSTP_0000971200.1">
    <property type="protein sequence ID" value="SSTP_0000971200.1"/>
    <property type="gene ID" value="SSTP_0000971200"/>
</dbReference>
<keyword evidence="1" id="KW-1185">Reference proteome</keyword>
<name>A0A0K0EJS0_STRER</name>
<reference evidence="2" key="1">
    <citation type="submission" date="2015-08" db="UniProtKB">
        <authorList>
            <consortium name="WormBaseParasite"/>
        </authorList>
    </citation>
    <scope>IDENTIFICATION</scope>
</reference>
<organism evidence="2">
    <name type="scientific">Strongyloides stercoralis</name>
    <name type="common">Threadworm</name>
    <dbReference type="NCBI Taxonomy" id="6248"/>
    <lineage>
        <taxon>Eukaryota</taxon>
        <taxon>Metazoa</taxon>
        <taxon>Ecdysozoa</taxon>
        <taxon>Nematoda</taxon>
        <taxon>Chromadorea</taxon>
        <taxon>Rhabditida</taxon>
        <taxon>Tylenchina</taxon>
        <taxon>Panagrolaimomorpha</taxon>
        <taxon>Strongyloidoidea</taxon>
        <taxon>Strongyloididae</taxon>
        <taxon>Strongyloides</taxon>
    </lineage>
</organism>
<dbReference type="AlphaFoldDB" id="A0A0K0EJS0"/>
<evidence type="ECO:0000313" key="3">
    <source>
        <dbReference type="WBParaSite" id="TCONS_00007568.p1"/>
    </source>
</evidence>
<accession>A0A0K0EJS0</accession>
<dbReference type="Proteomes" id="UP000035681">
    <property type="component" value="Unplaced"/>
</dbReference>